<keyword evidence="6 8" id="KW-0472">Membrane</keyword>
<evidence type="ECO:0000256" key="6">
    <source>
        <dbReference type="ARBA" id="ARBA00023136"/>
    </source>
</evidence>
<dbReference type="PROSITE" id="PS50088">
    <property type="entry name" value="ANK_REPEAT"/>
    <property type="match status" value="1"/>
</dbReference>
<protein>
    <recommendedName>
        <fullName evidence="9">PGG domain-containing protein</fullName>
    </recommendedName>
</protein>
<dbReference type="InterPro" id="IPR036770">
    <property type="entry name" value="Ankyrin_rpt-contain_sf"/>
</dbReference>
<evidence type="ECO:0000256" key="4">
    <source>
        <dbReference type="ARBA" id="ARBA00022989"/>
    </source>
</evidence>
<evidence type="ECO:0000259" key="9">
    <source>
        <dbReference type="Pfam" id="PF13962"/>
    </source>
</evidence>
<dbReference type="AlphaFoldDB" id="A0AA38G4L7"/>
<dbReference type="Proteomes" id="UP000824469">
    <property type="component" value="Unassembled WGS sequence"/>
</dbReference>
<dbReference type="PANTHER" id="PTHR24186:SF50">
    <property type="entry name" value="ANKYRIN REPEAT-CONTAINING PROTEIN ITN1-LIKE ISOFORM X1"/>
    <property type="match status" value="1"/>
</dbReference>
<evidence type="ECO:0000256" key="1">
    <source>
        <dbReference type="ARBA" id="ARBA00004141"/>
    </source>
</evidence>
<keyword evidence="3" id="KW-0677">Repeat</keyword>
<dbReference type="SUPFAM" id="SSF48403">
    <property type="entry name" value="Ankyrin repeat"/>
    <property type="match status" value="1"/>
</dbReference>
<comment type="subcellular location">
    <subcellularLocation>
        <location evidence="1">Membrane</location>
        <topology evidence="1">Multi-pass membrane protein</topology>
    </subcellularLocation>
</comment>
<evidence type="ECO:0000256" key="7">
    <source>
        <dbReference type="PROSITE-ProRule" id="PRU00023"/>
    </source>
</evidence>
<dbReference type="EMBL" id="JAHRHJ020000005">
    <property type="protein sequence ID" value="KAH9316659.1"/>
    <property type="molecule type" value="Genomic_DNA"/>
</dbReference>
<feature type="transmembrane region" description="Helical" evidence="8">
    <location>
        <begin position="241"/>
        <end position="263"/>
    </location>
</feature>
<feature type="repeat" description="ANK" evidence="7">
    <location>
        <begin position="39"/>
        <end position="71"/>
    </location>
</feature>
<keyword evidence="4 8" id="KW-1133">Transmembrane helix</keyword>
<sequence>RVFHRGEAVKMRQKIAEWESLALLLISKRTHLVEKVDNLGNSPLHLATQYGNLKVVKKLVKANSDMCFRLNEEGMAAIHIAAQMVYVNRASSLRPEEIASCLLGSAPDCIQLLSKDKKNALHFAVQSRQYVLALRCLLRNDVEASFLINQSDNRGDTPLHTFVRCPPTFLWTSAEKAVEGIMSRLSTEKAENANGKTPFDLQIERGDIFSGWRALLEKSSDKNLELSEETLKRDKEEKQSLSVVAVLLATISFAAAFTIPGGYDSKNGAPVFMHASALK</sequence>
<proteinExistence type="predicted"/>
<evidence type="ECO:0000256" key="8">
    <source>
        <dbReference type="SAM" id="Phobius"/>
    </source>
</evidence>
<evidence type="ECO:0000256" key="5">
    <source>
        <dbReference type="ARBA" id="ARBA00023043"/>
    </source>
</evidence>
<feature type="domain" description="PGG" evidence="9">
    <location>
        <begin position="235"/>
        <end position="274"/>
    </location>
</feature>
<dbReference type="GO" id="GO:0005886">
    <property type="term" value="C:plasma membrane"/>
    <property type="evidence" value="ECO:0007669"/>
    <property type="project" value="TreeGrafter"/>
</dbReference>
<dbReference type="SMART" id="SM00248">
    <property type="entry name" value="ANK"/>
    <property type="match status" value="3"/>
</dbReference>
<evidence type="ECO:0000256" key="2">
    <source>
        <dbReference type="ARBA" id="ARBA00022692"/>
    </source>
</evidence>
<accession>A0AA38G4L7</accession>
<keyword evidence="2 8" id="KW-0812">Transmembrane</keyword>
<evidence type="ECO:0000313" key="11">
    <source>
        <dbReference type="Proteomes" id="UP000824469"/>
    </source>
</evidence>
<dbReference type="Gene3D" id="1.25.40.20">
    <property type="entry name" value="Ankyrin repeat-containing domain"/>
    <property type="match status" value="1"/>
</dbReference>
<gene>
    <name evidence="10" type="ORF">KI387_025286</name>
</gene>
<keyword evidence="11" id="KW-1185">Reference proteome</keyword>
<dbReference type="PANTHER" id="PTHR24186">
    <property type="entry name" value="PROTEIN PHOSPHATASE 1 REGULATORY SUBUNIT"/>
    <property type="match status" value="1"/>
</dbReference>
<feature type="non-terminal residue" evidence="10">
    <location>
        <position position="279"/>
    </location>
</feature>
<reference evidence="10 11" key="1">
    <citation type="journal article" date="2021" name="Nat. Plants">
        <title>The Taxus genome provides insights into paclitaxel biosynthesis.</title>
        <authorList>
            <person name="Xiong X."/>
            <person name="Gou J."/>
            <person name="Liao Q."/>
            <person name="Li Y."/>
            <person name="Zhou Q."/>
            <person name="Bi G."/>
            <person name="Li C."/>
            <person name="Du R."/>
            <person name="Wang X."/>
            <person name="Sun T."/>
            <person name="Guo L."/>
            <person name="Liang H."/>
            <person name="Lu P."/>
            <person name="Wu Y."/>
            <person name="Zhang Z."/>
            <person name="Ro D.K."/>
            <person name="Shang Y."/>
            <person name="Huang S."/>
            <person name="Yan J."/>
        </authorList>
    </citation>
    <scope>NUCLEOTIDE SEQUENCE [LARGE SCALE GENOMIC DNA]</scope>
    <source>
        <strain evidence="10">Ta-2019</strain>
    </source>
</reference>
<dbReference type="PROSITE" id="PS50297">
    <property type="entry name" value="ANK_REP_REGION"/>
    <property type="match status" value="1"/>
</dbReference>
<keyword evidence="5 7" id="KW-0040">ANK repeat</keyword>
<dbReference type="InterPro" id="IPR026961">
    <property type="entry name" value="PGG_dom"/>
</dbReference>
<comment type="caution">
    <text evidence="10">The sequence shown here is derived from an EMBL/GenBank/DDBJ whole genome shotgun (WGS) entry which is preliminary data.</text>
</comment>
<evidence type="ECO:0000313" key="10">
    <source>
        <dbReference type="EMBL" id="KAH9316659.1"/>
    </source>
</evidence>
<feature type="non-terminal residue" evidence="10">
    <location>
        <position position="1"/>
    </location>
</feature>
<dbReference type="Pfam" id="PF12796">
    <property type="entry name" value="Ank_2"/>
    <property type="match status" value="1"/>
</dbReference>
<organism evidence="10 11">
    <name type="scientific">Taxus chinensis</name>
    <name type="common">Chinese yew</name>
    <name type="synonym">Taxus wallichiana var. chinensis</name>
    <dbReference type="NCBI Taxonomy" id="29808"/>
    <lineage>
        <taxon>Eukaryota</taxon>
        <taxon>Viridiplantae</taxon>
        <taxon>Streptophyta</taxon>
        <taxon>Embryophyta</taxon>
        <taxon>Tracheophyta</taxon>
        <taxon>Spermatophyta</taxon>
        <taxon>Pinopsida</taxon>
        <taxon>Pinidae</taxon>
        <taxon>Conifers II</taxon>
        <taxon>Cupressales</taxon>
        <taxon>Taxaceae</taxon>
        <taxon>Taxus</taxon>
    </lineage>
</organism>
<dbReference type="Pfam" id="PF13962">
    <property type="entry name" value="PGG"/>
    <property type="match status" value="1"/>
</dbReference>
<dbReference type="InterPro" id="IPR002110">
    <property type="entry name" value="Ankyrin_rpt"/>
</dbReference>
<evidence type="ECO:0000256" key="3">
    <source>
        <dbReference type="ARBA" id="ARBA00022737"/>
    </source>
</evidence>
<name>A0AA38G4L7_TAXCH</name>